<gene>
    <name evidence="2" type="ORF">Athai_13430</name>
</gene>
<dbReference type="Proteomes" id="UP000611640">
    <property type="component" value="Chromosome"/>
</dbReference>
<sequence length="358" mass="38742">MFDEPVLHVGQKSRIRRDYGFAATPDELVGMSATDLRHALAVGAPDDAGLLIVSDTPVEYITEDVVSSSGVEFEVDTAGLLMLVYVEVAEWVDDEKVLHDRLQQLLSDLLDRKRCALISAEHDLNQVGAGPYLTQLTLRPSTRAQTVDHLYRLGIEIQALVNASDGGELTRESTLNLLRAGHGAVLIGQPEGAWLDVKSQLYDITRLRGKVSMAQAVARFANSGGGVVVFGMGTKKVGSGEVVASIHPVPTDGHTVRRHRQALEAHVYPLPTGLDVEIVPADGGTLLVVHVPPQLDTVKPFLVHGAIVDDRVEGAFISIVRRHGEDTIPTTAPAVHAAMSINRVLDRLEGQLDRPMRQ</sequence>
<dbReference type="Pfam" id="PF04326">
    <property type="entry name" value="SLFN_AlbA_2"/>
    <property type="match status" value="1"/>
</dbReference>
<dbReference type="EMBL" id="AP023355">
    <property type="protein sequence ID" value="BCJ33840.1"/>
    <property type="molecule type" value="Genomic_DNA"/>
</dbReference>
<evidence type="ECO:0000313" key="2">
    <source>
        <dbReference type="EMBL" id="BCJ33840.1"/>
    </source>
</evidence>
<dbReference type="AlphaFoldDB" id="A0A7R7DLF6"/>
<name>A0A7R7DLF6_9ACTN</name>
<dbReference type="RefSeq" id="WP_203960667.1">
    <property type="nucleotide sequence ID" value="NZ_AP023355.1"/>
</dbReference>
<protein>
    <recommendedName>
        <fullName evidence="1">Schlafen AlbA-2 domain-containing protein</fullName>
    </recommendedName>
</protein>
<accession>A0A7R7DLF6</accession>
<evidence type="ECO:0000259" key="1">
    <source>
        <dbReference type="Pfam" id="PF04326"/>
    </source>
</evidence>
<proteinExistence type="predicted"/>
<keyword evidence="3" id="KW-1185">Reference proteome</keyword>
<feature type="domain" description="Schlafen AlbA-2" evidence="1">
    <location>
        <begin position="191"/>
        <end position="298"/>
    </location>
</feature>
<reference evidence="2 3" key="1">
    <citation type="submission" date="2020-08" db="EMBL/GenBank/DDBJ databases">
        <title>Whole genome shotgun sequence of Actinocatenispora thailandica NBRC 105041.</title>
        <authorList>
            <person name="Komaki H."/>
            <person name="Tamura T."/>
        </authorList>
    </citation>
    <scope>NUCLEOTIDE SEQUENCE [LARGE SCALE GENOMIC DNA]</scope>
    <source>
        <strain evidence="2 3">NBRC 105041</strain>
    </source>
</reference>
<dbReference type="Gene3D" id="3.30.950.30">
    <property type="entry name" value="Schlafen, AAA domain"/>
    <property type="match status" value="1"/>
</dbReference>
<evidence type="ECO:0000313" key="3">
    <source>
        <dbReference type="Proteomes" id="UP000611640"/>
    </source>
</evidence>
<dbReference type="InterPro" id="IPR038461">
    <property type="entry name" value="Schlafen_AlbA_2_dom_sf"/>
</dbReference>
<dbReference type="InterPro" id="IPR007421">
    <property type="entry name" value="Schlafen_AlbA_2_dom"/>
</dbReference>
<organism evidence="2 3">
    <name type="scientific">Actinocatenispora thailandica</name>
    <dbReference type="NCBI Taxonomy" id="227318"/>
    <lineage>
        <taxon>Bacteria</taxon>
        <taxon>Bacillati</taxon>
        <taxon>Actinomycetota</taxon>
        <taxon>Actinomycetes</taxon>
        <taxon>Micromonosporales</taxon>
        <taxon>Micromonosporaceae</taxon>
        <taxon>Actinocatenispora</taxon>
    </lineage>
</organism>
<dbReference type="KEGG" id="atl:Athai_13430"/>